<evidence type="ECO:0000313" key="1">
    <source>
        <dbReference type="EMBL" id="MCA0132604.1"/>
    </source>
</evidence>
<proteinExistence type="predicted"/>
<dbReference type="RefSeq" id="WP_224528284.1">
    <property type="nucleotide sequence ID" value="NZ_JAIUJR010000005.1"/>
</dbReference>
<protein>
    <recommendedName>
        <fullName evidence="3">DUF262 domain-containing protein</fullName>
    </recommendedName>
</protein>
<organism evidence="1 2">
    <name type="scientific">Winogradskyella alexanderae</name>
    <dbReference type="NCBI Taxonomy" id="2877123"/>
    <lineage>
        <taxon>Bacteria</taxon>
        <taxon>Pseudomonadati</taxon>
        <taxon>Bacteroidota</taxon>
        <taxon>Flavobacteriia</taxon>
        <taxon>Flavobacteriales</taxon>
        <taxon>Flavobacteriaceae</taxon>
        <taxon>Winogradskyella</taxon>
    </lineage>
</organism>
<accession>A0ABS7XRF8</accession>
<sequence>MKLINKIFDNRIKAYNLLFEINLEDYYQMSKSILDKNEFQRRRVKSSSTVYSLLKRDLLEGCIVPPIVLALSDKDFDPEKGFEEKQITDYIIKEQNRLIILDGLQRTFTIRDLFKDLESSKDEESLKKLSSQKLRIEIYLGINKIGILYRMLTLNTGQTPMSMRHQIEILYSDYLEQDLGGITLLLESQDKTPKGIKEYKFKEIVEGFNSYLDRDYLPMDRNSVLENIESLEKLSTKNLDNDLFVDYLKAYDGLVQTLVEKANDWEFDEKTLDSTLSGQPFGKDAMKLFKRTQLMTGFGSAIGKLIDFNSIEDLNDIPNLYNDIQLGDVNSTFNNYITKLDYIRRVAKKIGNDQRMFFHHFFRELFDRKSDSYLDFNKSIDEAFSTYLRKTQ</sequence>
<reference evidence="2" key="1">
    <citation type="submission" date="2023-07" db="EMBL/GenBank/DDBJ databases">
        <authorList>
            <person name="Yue Y."/>
        </authorList>
    </citation>
    <scope>NUCLEOTIDE SEQUENCE [LARGE SCALE GENOMIC DNA]</scope>
    <source>
        <strain evidence="2">D23</strain>
    </source>
</reference>
<keyword evidence="2" id="KW-1185">Reference proteome</keyword>
<dbReference type="EMBL" id="JAIUJR010000005">
    <property type="protein sequence ID" value="MCA0132604.1"/>
    <property type="molecule type" value="Genomic_DNA"/>
</dbReference>
<evidence type="ECO:0008006" key="3">
    <source>
        <dbReference type="Google" id="ProtNLM"/>
    </source>
</evidence>
<gene>
    <name evidence="1" type="ORF">LBU54_08405</name>
</gene>
<comment type="caution">
    <text evidence="1">The sequence shown here is derived from an EMBL/GenBank/DDBJ whole genome shotgun (WGS) entry which is preliminary data.</text>
</comment>
<dbReference type="Proteomes" id="UP001198901">
    <property type="component" value="Unassembled WGS sequence"/>
</dbReference>
<name>A0ABS7XRF8_9FLAO</name>
<evidence type="ECO:0000313" key="2">
    <source>
        <dbReference type="Proteomes" id="UP001198901"/>
    </source>
</evidence>